<feature type="region of interest" description="Disordered" evidence="1">
    <location>
        <begin position="78"/>
        <end position="124"/>
    </location>
</feature>
<gene>
    <name evidence="4" type="ORF">Clacol_003224</name>
</gene>
<dbReference type="AlphaFoldDB" id="A0AAV5A6A1"/>
<feature type="compositionally biased region" description="Polar residues" evidence="1">
    <location>
        <begin position="82"/>
        <end position="97"/>
    </location>
</feature>
<comment type="caution">
    <text evidence="4">The sequence shown here is derived from an EMBL/GenBank/DDBJ whole genome shotgun (WGS) entry which is preliminary data.</text>
</comment>
<accession>A0AAV5A6A1</accession>
<evidence type="ECO:0000256" key="1">
    <source>
        <dbReference type="SAM" id="MobiDB-lite"/>
    </source>
</evidence>
<evidence type="ECO:0000256" key="2">
    <source>
        <dbReference type="SAM" id="Phobius"/>
    </source>
</evidence>
<dbReference type="Proteomes" id="UP001050691">
    <property type="component" value="Unassembled WGS sequence"/>
</dbReference>
<proteinExistence type="predicted"/>
<organism evidence="4 5">
    <name type="scientific">Clathrus columnatus</name>
    <dbReference type="NCBI Taxonomy" id="1419009"/>
    <lineage>
        <taxon>Eukaryota</taxon>
        <taxon>Fungi</taxon>
        <taxon>Dikarya</taxon>
        <taxon>Basidiomycota</taxon>
        <taxon>Agaricomycotina</taxon>
        <taxon>Agaricomycetes</taxon>
        <taxon>Phallomycetidae</taxon>
        <taxon>Phallales</taxon>
        <taxon>Clathraceae</taxon>
        <taxon>Clathrus</taxon>
    </lineage>
</organism>
<keyword evidence="2" id="KW-1133">Transmembrane helix</keyword>
<feature type="chain" id="PRO_5043853823" evidence="3">
    <location>
        <begin position="27"/>
        <end position="124"/>
    </location>
</feature>
<feature type="compositionally biased region" description="Pro residues" evidence="1">
    <location>
        <begin position="115"/>
        <end position="124"/>
    </location>
</feature>
<evidence type="ECO:0000313" key="5">
    <source>
        <dbReference type="Proteomes" id="UP001050691"/>
    </source>
</evidence>
<evidence type="ECO:0000256" key="3">
    <source>
        <dbReference type="SAM" id="SignalP"/>
    </source>
</evidence>
<sequence length="124" mass="13525">MSNLPLNTQFTIISLLLLINTARVHARQCIQVSGRTVCRGLSTGARVGIGIGVIVLAMILLGLLCCCRRRRLHRRNLGYLSEPNNGQPQVSQNQSTLPAYPPQAYGQKNLNNPQYAPPPGQPPV</sequence>
<evidence type="ECO:0000313" key="4">
    <source>
        <dbReference type="EMBL" id="GJJ09003.1"/>
    </source>
</evidence>
<keyword evidence="2" id="KW-0472">Membrane</keyword>
<keyword evidence="5" id="KW-1185">Reference proteome</keyword>
<protein>
    <submittedName>
        <fullName evidence="4">Uncharacterized protein</fullName>
    </submittedName>
</protein>
<dbReference type="EMBL" id="BPWL01000003">
    <property type="protein sequence ID" value="GJJ09003.1"/>
    <property type="molecule type" value="Genomic_DNA"/>
</dbReference>
<keyword evidence="2" id="KW-0812">Transmembrane</keyword>
<name>A0AAV5A6A1_9AGAM</name>
<feature type="transmembrane region" description="Helical" evidence="2">
    <location>
        <begin position="45"/>
        <end position="67"/>
    </location>
</feature>
<reference evidence="4" key="1">
    <citation type="submission" date="2021-10" db="EMBL/GenBank/DDBJ databases">
        <title>De novo Genome Assembly of Clathrus columnatus (Basidiomycota, Fungi) Using Illumina and Nanopore Sequence Data.</title>
        <authorList>
            <person name="Ogiso-Tanaka E."/>
            <person name="Itagaki H."/>
            <person name="Hosoya T."/>
            <person name="Hosaka K."/>
        </authorList>
    </citation>
    <scope>NUCLEOTIDE SEQUENCE</scope>
    <source>
        <strain evidence="4">MO-923</strain>
    </source>
</reference>
<keyword evidence="3" id="KW-0732">Signal</keyword>
<feature type="signal peptide" evidence="3">
    <location>
        <begin position="1"/>
        <end position="26"/>
    </location>
</feature>